<evidence type="ECO:0000256" key="2">
    <source>
        <dbReference type="SAM" id="Phobius"/>
    </source>
</evidence>
<evidence type="ECO:0000313" key="3">
    <source>
        <dbReference type="EMBL" id="MBA5231483.1"/>
    </source>
</evidence>
<reference evidence="3 4" key="1">
    <citation type="submission" date="2020-07" db="EMBL/GenBank/DDBJ databases">
        <title>Characterization of Pectobacterium aroidearum strains causing soft rot on Amorphophallus konjac.</title>
        <authorList>
            <person name="Xie H."/>
        </authorList>
    </citation>
    <scope>NUCLEOTIDE SEQUENCE [LARGE SCALE GENOMIC DNA]</scope>
    <source>
        <strain evidence="3 4">MY10</strain>
    </source>
</reference>
<feature type="transmembrane region" description="Helical" evidence="2">
    <location>
        <begin position="863"/>
        <end position="883"/>
    </location>
</feature>
<comment type="caution">
    <text evidence="3">The sequence shown here is derived from an EMBL/GenBank/DDBJ whole genome shotgun (WGS) entry which is preliminary data.</text>
</comment>
<keyword evidence="2" id="KW-1133">Transmembrane helix</keyword>
<dbReference type="PANTHER" id="PTHR32063">
    <property type="match status" value="1"/>
</dbReference>
<gene>
    <name evidence="3" type="ORF">H2Y56_05040</name>
</gene>
<protein>
    <submittedName>
        <fullName evidence="3">Efflux RND transporter permease subunit</fullName>
    </submittedName>
</protein>
<keyword evidence="4" id="KW-1185">Reference proteome</keyword>
<dbReference type="RefSeq" id="WP_181828814.1">
    <property type="nucleotide sequence ID" value="NZ_CP104757.1"/>
</dbReference>
<feature type="transmembrane region" description="Helical" evidence="2">
    <location>
        <begin position="459"/>
        <end position="482"/>
    </location>
</feature>
<feature type="transmembrane region" description="Helical" evidence="2">
    <location>
        <begin position="519"/>
        <end position="542"/>
    </location>
</feature>
<dbReference type="Gene3D" id="3.30.70.1430">
    <property type="entry name" value="Multidrug efflux transporter AcrB pore domain"/>
    <property type="match status" value="2"/>
</dbReference>
<dbReference type="PANTHER" id="PTHR32063:SF77">
    <property type="entry name" value="ACR FAMILY TRANSPORT PROTEIN"/>
    <property type="match status" value="1"/>
</dbReference>
<keyword evidence="2" id="KW-0472">Membrane</keyword>
<evidence type="ECO:0000256" key="1">
    <source>
        <dbReference type="SAM" id="MobiDB-lite"/>
    </source>
</evidence>
<sequence>MSTNVSAWGIRNPIPVVLLFILLSVWGMLSFRGMFVQDFPDVSLPRVVVSASLPGAAPELMENDVARKMEDAIATVSGVKHITSTLTSGKAEIHIEFRLEKPVQEAVEEVRDAVSRIRSDLPADLHEPIIRKREFSSAPLLLYTVTSSRLGEEALSWFVDDKIARAVLAVPGVGGTQRIGGVDREIQVNLLPDRLLALNVSAVEIARELRRIQMEAPGGRSTVGGSEQAIRAIGMVKSADSLVGTMLAMSDGRRVRLGDIASVEDAVAERRTAAFLDGKPVIGFQMTRAEGYGEVGVSSGVRAALDALQQAHPEVEIREAFDFVQPVIENYQGSMRILYEGMLLAVLVVFLFLRDWRATCIAAVALPLSIIPTFALMQLMGFSLNIVTLLAISLVIGVLVDDAIVEVENIERHLLMGKPARTAALDASAEIGLAVIATTFTLVAVFLPTAFMGGTVGRFFVQFGWTASVAVLFSLLVARLLTPMMAAHMLRKASHSQHIPRWITRYQALANWCLRHRTITLLSALVFFVSGLGLAASLPGAFMPADDKSHTQATLNLPPGSTLVQTQALGEQAWARMTAQTHVERVFYAVDADDPSILVMTIGLADRVARAGHSKQDIEQQLRRVLATLPGVRVHVGGDASRDTYELVLAGEDSSVLEAHARVLEQELRGIPGIGAVSSTASLVRPELIVRPDDVDAADLGVSTLDIADTLRIATLGDNAEDLPKLNLGGRQIPVRVRLTPEATEDMATLRRLPVPGFRGGVPLENVASFEWSSGASTITRYDRQRNINFEVSLAGRPLGDIEQLVQSLPGVRKLPDGVNQTVAGDAEEMGELAAGFGSSMLIGLLCVYMVLVLLLKDFLQPVTILMALALSIPGAFLALFLTGSSLSLPALIGLIMLMGIATKNSILLVDYIIIARQQHGLARRQAILDACSKRARPIVMTTVAMVAGMVPIALGFAGDPSFRAPMAFVVIGGLVTSTALSLLVVPVFYSCVDDFYHWFKTLPSRIRETTPYADRRRQQTTENHQRCEISRK</sequence>
<dbReference type="Gene3D" id="1.20.1640.10">
    <property type="entry name" value="Multidrug efflux transporter AcrB transmembrane domain"/>
    <property type="match status" value="2"/>
</dbReference>
<dbReference type="InterPro" id="IPR027463">
    <property type="entry name" value="AcrB_DN_DC_subdom"/>
</dbReference>
<dbReference type="InterPro" id="IPR001036">
    <property type="entry name" value="Acrflvin-R"/>
</dbReference>
<feature type="transmembrane region" description="Helical" evidence="2">
    <location>
        <begin position="386"/>
        <end position="405"/>
    </location>
</feature>
<dbReference type="Proteomes" id="UP000530038">
    <property type="component" value="Unassembled WGS sequence"/>
</dbReference>
<keyword evidence="2" id="KW-0812">Transmembrane</keyword>
<dbReference type="SUPFAM" id="SSF82866">
    <property type="entry name" value="Multidrug efflux transporter AcrB transmembrane domain"/>
    <property type="match status" value="2"/>
</dbReference>
<feature type="transmembrane region" description="Helical" evidence="2">
    <location>
        <begin position="360"/>
        <end position="380"/>
    </location>
</feature>
<dbReference type="EMBL" id="JACERK010000002">
    <property type="protein sequence ID" value="MBA5231483.1"/>
    <property type="molecule type" value="Genomic_DNA"/>
</dbReference>
<evidence type="ECO:0000313" key="4">
    <source>
        <dbReference type="Proteomes" id="UP000530038"/>
    </source>
</evidence>
<organism evidence="3 4">
    <name type="scientific">Pectobacterium aroidearum</name>
    <dbReference type="NCBI Taxonomy" id="1201031"/>
    <lineage>
        <taxon>Bacteria</taxon>
        <taxon>Pseudomonadati</taxon>
        <taxon>Pseudomonadota</taxon>
        <taxon>Gammaproteobacteria</taxon>
        <taxon>Enterobacterales</taxon>
        <taxon>Pectobacteriaceae</taxon>
        <taxon>Pectobacterium</taxon>
    </lineage>
</organism>
<feature type="transmembrane region" description="Helical" evidence="2">
    <location>
        <begin position="833"/>
        <end position="856"/>
    </location>
</feature>
<feature type="transmembrane region" description="Helical" evidence="2">
    <location>
        <begin position="967"/>
        <end position="993"/>
    </location>
</feature>
<feature type="transmembrane region" description="Helical" evidence="2">
    <location>
        <begin position="889"/>
        <end position="915"/>
    </location>
</feature>
<feature type="transmembrane region" description="Helical" evidence="2">
    <location>
        <begin position="936"/>
        <end position="955"/>
    </location>
</feature>
<feature type="transmembrane region" description="Helical" evidence="2">
    <location>
        <begin position="425"/>
        <end position="447"/>
    </location>
</feature>
<dbReference type="Pfam" id="PF00873">
    <property type="entry name" value="ACR_tran"/>
    <property type="match status" value="1"/>
</dbReference>
<dbReference type="SUPFAM" id="SSF82714">
    <property type="entry name" value="Multidrug efflux transporter AcrB TolC docking domain, DN and DC subdomains"/>
    <property type="match status" value="2"/>
</dbReference>
<proteinExistence type="predicted"/>
<dbReference type="SUPFAM" id="SSF82693">
    <property type="entry name" value="Multidrug efflux transporter AcrB pore domain, PN1, PN2, PC1 and PC2 subdomains"/>
    <property type="match status" value="3"/>
</dbReference>
<dbReference type="Gene3D" id="3.30.70.1440">
    <property type="entry name" value="Multidrug efflux transporter AcrB pore domain"/>
    <property type="match status" value="1"/>
</dbReference>
<feature type="transmembrane region" description="Helical" evidence="2">
    <location>
        <begin position="12"/>
        <end position="35"/>
    </location>
</feature>
<dbReference type="Gene3D" id="3.30.70.1320">
    <property type="entry name" value="Multidrug efflux transporter AcrB pore domain like"/>
    <property type="match status" value="1"/>
</dbReference>
<dbReference type="PRINTS" id="PR00702">
    <property type="entry name" value="ACRIFLAVINRP"/>
</dbReference>
<accession>A0ABR5ZA79</accession>
<dbReference type="Gene3D" id="3.30.2090.10">
    <property type="entry name" value="Multidrug efflux transporter AcrB TolC docking domain, DN and DC subdomains"/>
    <property type="match status" value="2"/>
</dbReference>
<feature type="region of interest" description="Disordered" evidence="1">
    <location>
        <begin position="1013"/>
        <end position="1033"/>
    </location>
</feature>
<feature type="transmembrane region" description="Helical" evidence="2">
    <location>
        <begin position="337"/>
        <end position="353"/>
    </location>
</feature>
<name>A0ABR5ZA79_9GAMM</name>